<feature type="domain" description="HTH lysR-type" evidence="5">
    <location>
        <begin position="10"/>
        <end position="67"/>
    </location>
</feature>
<dbReference type="SUPFAM" id="SSF53850">
    <property type="entry name" value="Periplasmic binding protein-like II"/>
    <property type="match status" value="1"/>
</dbReference>
<proteinExistence type="inferred from homology"/>
<dbReference type="CDD" id="cd05466">
    <property type="entry name" value="PBP2_LTTR_substrate"/>
    <property type="match status" value="1"/>
</dbReference>
<dbReference type="InterPro" id="IPR000847">
    <property type="entry name" value="LysR_HTH_N"/>
</dbReference>
<organism evidence="6 7">
    <name type="scientific">Hansschlegelia beijingensis</name>
    <dbReference type="NCBI Taxonomy" id="1133344"/>
    <lineage>
        <taxon>Bacteria</taxon>
        <taxon>Pseudomonadati</taxon>
        <taxon>Pseudomonadota</taxon>
        <taxon>Alphaproteobacteria</taxon>
        <taxon>Hyphomicrobiales</taxon>
        <taxon>Methylopilaceae</taxon>
        <taxon>Hansschlegelia</taxon>
    </lineage>
</organism>
<dbReference type="Gene3D" id="1.10.10.10">
    <property type="entry name" value="Winged helix-like DNA-binding domain superfamily/Winged helix DNA-binding domain"/>
    <property type="match status" value="1"/>
</dbReference>
<dbReference type="Pfam" id="PF03466">
    <property type="entry name" value="LysR_substrate"/>
    <property type="match status" value="1"/>
</dbReference>
<keyword evidence="4" id="KW-0804">Transcription</keyword>
<keyword evidence="7" id="KW-1185">Reference proteome</keyword>
<protein>
    <submittedName>
        <fullName evidence="6">DNA-binding transcriptional LysR family regulator</fullName>
    </submittedName>
</protein>
<dbReference type="RefSeq" id="WP_183394560.1">
    <property type="nucleotide sequence ID" value="NZ_JACIDR010000002.1"/>
</dbReference>
<dbReference type="EMBL" id="JACIDR010000002">
    <property type="protein sequence ID" value="MBB3972670.1"/>
    <property type="molecule type" value="Genomic_DNA"/>
</dbReference>
<dbReference type="PRINTS" id="PR00039">
    <property type="entry name" value="HTHLYSR"/>
</dbReference>
<dbReference type="PANTHER" id="PTHR30126">
    <property type="entry name" value="HTH-TYPE TRANSCRIPTIONAL REGULATOR"/>
    <property type="match status" value="1"/>
</dbReference>
<evidence type="ECO:0000256" key="1">
    <source>
        <dbReference type="ARBA" id="ARBA00009437"/>
    </source>
</evidence>
<keyword evidence="3 6" id="KW-0238">DNA-binding</keyword>
<dbReference type="Pfam" id="PF00126">
    <property type="entry name" value="HTH_1"/>
    <property type="match status" value="1"/>
</dbReference>
<dbReference type="SUPFAM" id="SSF46785">
    <property type="entry name" value="Winged helix' DNA-binding domain"/>
    <property type="match status" value="1"/>
</dbReference>
<evidence type="ECO:0000256" key="4">
    <source>
        <dbReference type="ARBA" id="ARBA00023163"/>
    </source>
</evidence>
<evidence type="ECO:0000256" key="3">
    <source>
        <dbReference type="ARBA" id="ARBA00023125"/>
    </source>
</evidence>
<comment type="caution">
    <text evidence="6">The sequence shown here is derived from an EMBL/GenBank/DDBJ whole genome shotgun (WGS) entry which is preliminary data.</text>
</comment>
<dbReference type="PANTHER" id="PTHR30126:SF39">
    <property type="entry name" value="HTH-TYPE TRANSCRIPTIONAL REGULATOR CYSL"/>
    <property type="match status" value="1"/>
</dbReference>
<reference evidence="6 7" key="1">
    <citation type="submission" date="2020-08" db="EMBL/GenBank/DDBJ databases">
        <title>Genomic Encyclopedia of Type Strains, Phase IV (KMG-IV): sequencing the most valuable type-strain genomes for metagenomic binning, comparative biology and taxonomic classification.</title>
        <authorList>
            <person name="Goeker M."/>
        </authorList>
    </citation>
    <scope>NUCLEOTIDE SEQUENCE [LARGE SCALE GENOMIC DNA]</scope>
    <source>
        <strain evidence="6 7">DSM 25481</strain>
    </source>
</reference>
<dbReference type="InterPro" id="IPR005119">
    <property type="entry name" value="LysR_subst-bd"/>
</dbReference>
<dbReference type="GO" id="GO:0000976">
    <property type="term" value="F:transcription cis-regulatory region binding"/>
    <property type="evidence" value="ECO:0007669"/>
    <property type="project" value="TreeGrafter"/>
</dbReference>
<dbReference type="Proteomes" id="UP000528964">
    <property type="component" value="Unassembled WGS sequence"/>
</dbReference>
<dbReference type="InterPro" id="IPR036388">
    <property type="entry name" value="WH-like_DNA-bd_sf"/>
</dbReference>
<evidence type="ECO:0000313" key="6">
    <source>
        <dbReference type="EMBL" id="MBB3972670.1"/>
    </source>
</evidence>
<dbReference type="PROSITE" id="PS50931">
    <property type="entry name" value="HTH_LYSR"/>
    <property type="match status" value="1"/>
</dbReference>
<dbReference type="AlphaFoldDB" id="A0A7W6CWZ5"/>
<dbReference type="Gene3D" id="3.40.190.10">
    <property type="entry name" value="Periplasmic binding protein-like II"/>
    <property type="match status" value="2"/>
</dbReference>
<accession>A0A7W6CWZ5</accession>
<evidence type="ECO:0000259" key="5">
    <source>
        <dbReference type="PROSITE" id="PS50931"/>
    </source>
</evidence>
<gene>
    <name evidence="6" type="ORF">GGR24_001327</name>
</gene>
<dbReference type="InterPro" id="IPR036390">
    <property type="entry name" value="WH_DNA-bd_sf"/>
</dbReference>
<comment type="similarity">
    <text evidence="1">Belongs to the LysR transcriptional regulatory family.</text>
</comment>
<name>A0A7W6CWZ5_9HYPH</name>
<sequence>MATRSDDLPFDLRSLLIFLAVCDAGAMAVAARRLGLTQPAVSIAIGELETRIGAGLFDRAVRPLALTPAGALLRQRASALLSEARQIAPVLREVGRGRLPLVRIGLVDSLSRTVAAPLARFLSGRADEVSIFSGLTAAHASALVTRNLDVMIGVDDLGDISGLERWPIVAETYVLVLPKDEAPVRTLAELEALAGRLKFVRFSARSSTGGDIDRHLRRLGLELPRGLEFDTPAGVTAMVASGGHFAITTPLCVLEAKEDIGKLAFAATPGPQLRRQLTLVAYRHQLGRIPLEIAELVRERLTAEALPAIEAAAPGLGAAVTVL</sequence>
<dbReference type="GO" id="GO:0003700">
    <property type="term" value="F:DNA-binding transcription factor activity"/>
    <property type="evidence" value="ECO:0007669"/>
    <property type="project" value="InterPro"/>
</dbReference>
<keyword evidence="2" id="KW-0805">Transcription regulation</keyword>
<evidence type="ECO:0000256" key="2">
    <source>
        <dbReference type="ARBA" id="ARBA00023015"/>
    </source>
</evidence>
<evidence type="ECO:0000313" key="7">
    <source>
        <dbReference type="Proteomes" id="UP000528964"/>
    </source>
</evidence>